<organism evidence="2 3">
    <name type="scientific">Paenibacillus vulneris</name>
    <dbReference type="NCBI Taxonomy" id="1133364"/>
    <lineage>
        <taxon>Bacteria</taxon>
        <taxon>Bacillati</taxon>
        <taxon>Bacillota</taxon>
        <taxon>Bacilli</taxon>
        <taxon>Bacillales</taxon>
        <taxon>Paenibacillaceae</taxon>
        <taxon>Paenibacillus</taxon>
    </lineage>
</organism>
<feature type="transmembrane region" description="Helical" evidence="1">
    <location>
        <begin position="165"/>
        <end position="186"/>
    </location>
</feature>
<keyword evidence="1" id="KW-0812">Transmembrane</keyword>
<feature type="transmembrane region" description="Helical" evidence="1">
    <location>
        <begin position="192"/>
        <end position="222"/>
    </location>
</feature>
<reference evidence="3" key="1">
    <citation type="journal article" date="2019" name="Int. J. Syst. Evol. Microbiol.">
        <title>The Global Catalogue of Microorganisms (GCM) 10K type strain sequencing project: providing services to taxonomists for standard genome sequencing and annotation.</title>
        <authorList>
            <consortium name="The Broad Institute Genomics Platform"/>
            <consortium name="The Broad Institute Genome Sequencing Center for Infectious Disease"/>
            <person name="Wu L."/>
            <person name="Ma J."/>
        </authorList>
    </citation>
    <scope>NUCLEOTIDE SEQUENCE [LARGE SCALE GENOMIC DNA]</scope>
    <source>
        <strain evidence="3">CCUG 53270</strain>
    </source>
</reference>
<sequence>MNRVSAITTMHLRDKWISILLPWAILLSSFLINVFISYLINNRESYYTGGLISIFISITIIGAVTLAHTFPFALGMSVRRTDYFLGTSLAAVIVNVASALMLSILSFVEQTTDGWGVKMHFFNLPFMETFSILGHFVVYFVLLLHQHFLGFAISSIHRRFGPTGLFTFFAAVLVLLSALALLLTHYNLWVGIAMWFAGHLALFLCCLAIAAILYGLASYALLRRATV</sequence>
<feature type="transmembrane region" description="Helical" evidence="1">
    <location>
        <begin position="46"/>
        <end position="71"/>
    </location>
</feature>
<feature type="transmembrane region" description="Helical" evidence="1">
    <location>
        <begin position="120"/>
        <end position="144"/>
    </location>
</feature>
<dbReference type="EMBL" id="JBHTLU010000019">
    <property type="protein sequence ID" value="MFD1221889.1"/>
    <property type="molecule type" value="Genomic_DNA"/>
</dbReference>
<dbReference type="RefSeq" id="WP_345586132.1">
    <property type="nucleotide sequence ID" value="NZ_BAABJG010000003.1"/>
</dbReference>
<keyword evidence="3" id="KW-1185">Reference proteome</keyword>
<accession>A0ABW3UNI3</accession>
<protein>
    <recommendedName>
        <fullName evidence="4">ABC transporter permease</fullName>
    </recommendedName>
</protein>
<keyword evidence="1" id="KW-0472">Membrane</keyword>
<dbReference type="Proteomes" id="UP001597180">
    <property type="component" value="Unassembled WGS sequence"/>
</dbReference>
<feature type="transmembrane region" description="Helical" evidence="1">
    <location>
        <begin position="20"/>
        <end position="40"/>
    </location>
</feature>
<evidence type="ECO:0000313" key="2">
    <source>
        <dbReference type="EMBL" id="MFD1221889.1"/>
    </source>
</evidence>
<evidence type="ECO:0000313" key="3">
    <source>
        <dbReference type="Proteomes" id="UP001597180"/>
    </source>
</evidence>
<feature type="transmembrane region" description="Helical" evidence="1">
    <location>
        <begin position="83"/>
        <end position="108"/>
    </location>
</feature>
<gene>
    <name evidence="2" type="ORF">ACFQ4B_17355</name>
</gene>
<comment type="caution">
    <text evidence="2">The sequence shown here is derived from an EMBL/GenBank/DDBJ whole genome shotgun (WGS) entry which is preliminary data.</text>
</comment>
<evidence type="ECO:0000256" key="1">
    <source>
        <dbReference type="SAM" id="Phobius"/>
    </source>
</evidence>
<evidence type="ECO:0008006" key="4">
    <source>
        <dbReference type="Google" id="ProtNLM"/>
    </source>
</evidence>
<keyword evidence="1" id="KW-1133">Transmembrane helix</keyword>
<proteinExistence type="predicted"/>
<name>A0ABW3UNI3_9BACL</name>